<dbReference type="Pfam" id="PF00717">
    <property type="entry name" value="Peptidase_S24"/>
    <property type="match status" value="1"/>
</dbReference>
<dbReference type="AlphaFoldDB" id="A0A9D2KFZ9"/>
<protein>
    <recommendedName>
        <fullName evidence="6">Signal peptidase I</fullName>
        <ecNumber evidence="6">3.4.21.89</ecNumber>
    </recommendedName>
</protein>
<keyword evidence="2" id="KW-0645">Protease</keyword>
<dbReference type="GO" id="GO:0012505">
    <property type="term" value="C:endomembrane system"/>
    <property type="evidence" value="ECO:0007669"/>
    <property type="project" value="UniProtKB-SubCell"/>
</dbReference>
<dbReference type="GO" id="GO:0004252">
    <property type="term" value="F:serine-type endopeptidase activity"/>
    <property type="evidence" value="ECO:0007669"/>
    <property type="project" value="UniProtKB-UniRule"/>
</dbReference>
<reference evidence="9" key="1">
    <citation type="journal article" date="2021" name="PeerJ">
        <title>Extensive microbial diversity within the chicken gut microbiome revealed by metagenomics and culture.</title>
        <authorList>
            <person name="Gilroy R."/>
            <person name="Ravi A."/>
            <person name="Getino M."/>
            <person name="Pursley I."/>
            <person name="Horton D.L."/>
            <person name="Alikhan N.F."/>
            <person name="Baker D."/>
            <person name="Gharbi K."/>
            <person name="Hall N."/>
            <person name="Watson M."/>
            <person name="Adriaenssens E.M."/>
            <person name="Foster-Nyarko E."/>
            <person name="Jarju S."/>
            <person name="Secka A."/>
            <person name="Antonio M."/>
            <person name="Oren A."/>
            <person name="Chaudhuri R.R."/>
            <person name="La Ragione R."/>
            <person name="Hildebrand F."/>
            <person name="Pallen M.J."/>
        </authorList>
    </citation>
    <scope>NUCLEOTIDE SEQUENCE</scope>
    <source>
        <strain evidence="9">CHK156-179</strain>
    </source>
</reference>
<keyword evidence="5 7" id="KW-0472">Membrane</keyword>
<keyword evidence="3 7" id="KW-0812">Transmembrane</keyword>
<dbReference type="InterPro" id="IPR019533">
    <property type="entry name" value="Peptidase_S26"/>
</dbReference>
<evidence type="ECO:0000256" key="4">
    <source>
        <dbReference type="ARBA" id="ARBA00022989"/>
    </source>
</evidence>
<dbReference type="GO" id="GO:0006465">
    <property type="term" value="P:signal peptide processing"/>
    <property type="evidence" value="ECO:0007669"/>
    <property type="project" value="UniProtKB-UniRule"/>
</dbReference>
<feature type="transmembrane region" description="Helical" evidence="7">
    <location>
        <begin position="12"/>
        <end position="32"/>
    </location>
</feature>
<gene>
    <name evidence="9" type="ORF">H9797_02755</name>
</gene>
<dbReference type="InterPro" id="IPR036286">
    <property type="entry name" value="LexA/Signal_pep-like_sf"/>
</dbReference>
<evidence type="ECO:0000256" key="6">
    <source>
        <dbReference type="NCBIfam" id="TIGR02228"/>
    </source>
</evidence>
<keyword evidence="9" id="KW-0378">Hydrolase</keyword>
<dbReference type="Proteomes" id="UP000824221">
    <property type="component" value="Unassembled WGS sequence"/>
</dbReference>
<dbReference type="GO" id="GO:0016020">
    <property type="term" value="C:membrane"/>
    <property type="evidence" value="ECO:0007669"/>
    <property type="project" value="UniProtKB-UniRule"/>
</dbReference>
<name>A0A9D2KFZ9_9FIRM</name>
<dbReference type="InterPro" id="IPR015927">
    <property type="entry name" value="Peptidase_S24_S26A/B/C"/>
</dbReference>
<evidence type="ECO:0000313" key="9">
    <source>
        <dbReference type="EMBL" id="HJA02282.1"/>
    </source>
</evidence>
<dbReference type="SUPFAM" id="SSF51306">
    <property type="entry name" value="LexA/Signal peptidase"/>
    <property type="match status" value="1"/>
</dbReference>
<dbReference type="PRINTS" id="PR00728">
    <property type="entry name" value="SIGNALPTASE"/>
</dbReference>
<evidence type="ECO:0000256" key="5">
    <source>
        <dbReference type="ARBA" id="ARBA00023136"/>
    </source>
</evidence>
<dbReference type="EC" id="3.4.21.89" evidence="6"/>
<organism evidence="9 10">
    <name type="scientific">Candidatus Gallimonas gallistercoris</name>
    <dbReference type="NCBI Taxonomy" id="2838602"/>
    <lineage>
        <taxon>Bacteria</taxon>
        <taxon>Bacillati</taxon>
        <taxon>Bacillota</taxon>
        <taxon>Clostridia</taxon>
        <taxon>Candidatus Gallimonas</taxon>
    </lineage>
</organism>
<dbReference type="EMBL" id="DXAJ01000040">
    <property type="protein sequence ID" value="HJA02282.1"/>
    <property type="molecule type" value="Genomic_DNA"/>
</dbReference>
<evidence type="ECO:0000256" key="2">
    <source>
        <dbReference type="ARBA" id="ARBA00022670"/>
    </source>
</evidence>
<evidence type="ECO:0000313" key="10">
    <source>
        <dbReference type="Proteomes" id="UP000824221"/>
    </source>
</evidence>
<reference evidence="9" key="2">
    <citation type="submission" date="2021-04" db="EMBL/GenBank/DDBJ databases">
        <authorList>
            <person name="Gilroy R."/>
        </authorList>
    </citation>
    <scope>NUCLEOTIDE SEQUENCE</scope>
    <source>
        <strain evidence="9">CHK156-179</strain>
    </source>
</reference>
<comment type="subcellular location">
    <subcellularLocation>
        <location evidence="1">Endomembrane system</location>
    </subcellularLocation>
</comment>
<sequence length="178" mass="19480">MKKALSVCSVVLRIVLCVLVGVLLVYNVYMLIAKLAFKQQMPTFFGFASAAVVSGSMEPTINTGDFIITLKRDDYEVGEVVMFLEGGVYTTHRIVEETEDGFRTMGDNNEGSLDPWTAREENIVGEVVLVLRGFGKAAAFFQTPAGMMCIVAAAALLWVLAELPSFIKKKKEKGNEAN</sequence>
<dbReference type="NCBIfam" id="TIGR02228">
    <property type="entry name" value="sigpep_I_arch"/>
    <property type="match status" value="1"/>
</dbReference>
<comment type="caution">
    <text evidence="9">The sequence shown here is derived from an EMBL/GenBank/DDBJ whole genome shotgun (WGS) entry which is preliminary data.</text>
</comment>
<feature type="transmembrane region" description="Helical" evidence="7">
    <location>
        <begin position="139"/>
        <end position="161"/>
    </location>
</feature>
<accession>A0A9D2KFZ9</accession>
<evidence type="ECO:0000259" key="8">
    <source>
        <dbReference type="Pfam" id="PF00717"/>
    </source>
</evidence>
<evidence type="ECO:0000256" key="7">
    <source>
        <dbReference type="SAM" id="Phobius"/>
    </source>
</evidence>
<dbReference type="Gene3D" id="2.10.109.10">
    <property type="entry name" value="Umud Fragment, subunit A"/>
    <property type="match status" value="1"/>
</dbReference>
<evidence type="ECO:0000256" key="3">
    <source>
        <dbReference type="ARBA" id="ARBA00022692"/>
    </source>
</evidence>
<dbReference type="CDD" id="cd06530">
    <property type="entry name" value="S26_SPase_I"/>
    <property type="match status" value="1"/>
</dbReference>
<dbReference type="InterPro" id="IPR001733">
    <property type="entry name" value="Peptidase_S26B"/>
</dbReference>
<proteinExistence type="predicted"/>
<keyword evidence="4 7" id="KW-1133">Transmembrane helix</keyword>
<dbReference type="GO" id="GO:0009003">
    <property type="term" value="F:signal peptidase activity"/>
    <property type="evidence" value="ECO:0007669"/>
    <property type="project" value="UniProtKB-EC"/>
</dbReference>
<feature type="domain" description="Peptidase S24/S26A/S26B/S26C" evidence="8">
    <location>
        <begin position="51"/>
        <end position="128"/>
    </location>
</feature>
<evidence type="ECO:0000256" key="1">
    <source>
        <dbReference type="ARBA" id="ARBA00004308"/>
    </source>
</evidence>